<organism evidence="3">
    <name type="scientific">Leptolyngbya sp. NK1-12</name>
    <dbReference type="NCBI Taxonomy" id="2547451"/>
    <lineage>
        <taxon>Bacteria</taxon>
        <taxon>Bacillati</taxon>
        <taxon>Cyanobacteriota</taxon>
        <taxon>Cyanophyceae</taxon>
        <taxon>Leptolyngbyales</taxon>
        <taxon>Leptolyngbyaceae</taxon>
        <taxon>Leptolyngbya group</taxon>
        <taxon>Leptolyngbya</taxon>
    </lineage>
</organism>
<protein>
    <recommendedName>
        <fullName evidence="2">tRNA nuclease CdiA C-terminal domain-containing protein</fullName>
    </recommendedName>
</protein>
<evidence type="ECO:0000313" key="4">
    <source>
        <dbReference type="EMBL" id="WNZ27887.1"/>
    </source>
</evidence>
<evidence type="ECO:0000256" key="1">
    <source>
        <dbReference type="SAM" id="MobiDB-lite"/>
    </source>
</evidence>
<feature type="domain" description="tRNA nuclease CdiA C-terminal" evidence="2">
    <location>
        <begin position="17"/>
        <end position="76"/>
    </location>
</feature>
<dbReference type="InterPro" id="IPR040559">
    <property type="entry name" value="CdiA_C"/>
</dbReference>
<proteinExistence type="predicted"/>
<dbReference type="Pfam" id="PF18451">
    <property type="entry name" value="CdiA_C"/>
    <property type="match status" value="1"/>
</dbReference>
<evidence type="ECO:0000259" key="2">
    <source>
        <dbReference type="Pfam" id="PF18451"/>
    </source>
</evidence>
<dbReference type="Gene3D" id="3.40.1350.120">
    <property type="match status" value="1"/>
</dbReference>
<dbReference type="EMBL" id="CP053587">
    <property type="protein sequence ID" value="WNZ27887.1"/>
    <property type="molecule type" value="Genomic_DNA"/>
</dbReference>
<dbReference type="AlphaFoldDB" id="A0AA96WLK9"/>
<dbReference type="RefSeq" id="WP_316436408.1">
    <property type="nucleotide sequence ID" value="NZ_CP053587.1"/>
</dbReference>
<dbReference type="EMBL" id="CP053587">
    <property type="protein sequence ID" value="WNZ26900.1"/>
    <property type="molecule type" value="Genomic_DNA"/>
</dbReference>
<gene>
    <name evidence="3" type="ORF">HJG54_28655</name>
    <name evidence="4" type="ORF">HJG54_34245</name>
</gene>
<reference evidence="3" key="1">
    <citation type="submission" date="2020-05" db="EMBL/GenBank/DDBJ databases">
        <authorList>
            <person name="Zhu T."/>
            <person name="Keshari N."/>
            <person name="Lu X."/>
        </authorList>
    </citation>
    <scope>NUCLEOTIDE SEQUENCE</scope>
    <source>
        <strain evidence="3">NK1-12</strain>
    </source>
</reference>
<feature type="region of interest" description="Disordered" evidence="1">
    <location>
        <begin position="1"/>
        <end position="23"/>
    </location>
</feature>
<sequence length="98" mass="10384">MTGKGKAVEIVPRGSSKTPDFRINGVPTELKTLTSAGPNTLKNAIQKAAQQGEQILVDARNVPISAENARLQILRAQGNIGGLEGRVTVLTTEETVTF</sequence>
<accession>A0AA96WLK9</accession>
<name>A0AA96WLK9_9CYAN</name>
<evidence type="ECO:0000313" key="3">
    <source>
        <dbReference type="EMBL" id="WNZ26900.1"/>
    </source>
</evidence>